<organism evidence="1">
    <name type="scientific">Anguilla anguilla</name>
    <name type="common">European freshwater eel</name>
    <name type="synonym">Muraena anguilla</name>
    <dbReference type="NCBI Taxonomy" id="7936"/>
    <lineage>
        <taxon>Eukaryota</taxon>
        <taxon>Metazoa</taxon>
        <taxon>Chordata</taxon>
        <taxon>Craniata</taxon>
        <taxon>Vertebrata</taxon>
        <taxon>Euteleostomi</taxon>
        <taxon>Actinopterygii</taxon>
        <taxon>Neopterygii</taxon>
        <taxon>Teleostei</taxon>
        <taxon>Anguilliformes</taxon>
        <taxon>Anguillidae</taxon>
        <taxon>Anguilla</taxon>
    </lineage>
</organism>
<reference evidence="1" key="2">
    <citation type="journal article" date="2015" name="Fish Shellfish Immunol.">
        <title>Early steps in the European eel (Anguilla anguilla)-Vibrio vulnificus interaction in the gills: Role of the RtxA13 toxin.</title>
        <authorList>
            <person name="Callol A."/>
            <person name="Pajuelo D."/>
            <person name="Ebbesson L."/>
            <person name="Teles M."/>
            <person name="MacKenzie S."/>
            <person name="Amaro C."/>
        </authorList>
    </citation>
    <scope>NUCLEOTIDE SEQUENCE</scope>
</reference>
<sequence length="95" mass="10955">MELGEHYYSFAVDNHLRCIRSGCQWLSAHTAESWAVSVTSRFRWAFCFQEARSSALLWFRRICPAWLGALVWDSSAFFYNGGGIASFLFGCSNRW</sequence>
<dbReference type="EMBL" id="GBXM01010060">
    <property type="protein sequence ID" value="JAH98517.1"/>
    <property type="molecule type" value="Transcribed_RNA"/>
</dbReference>
<evidence type="ECO:0000313" key="1">
    <source>
        <dbReference type="EMBL" id="JAH98517.1"/>
    </source>
</evidence>
<dbReference type="AlphaFoldDB" id="A0A0E9X702"/>
<proteinExistence type="predicted"/>
<accession>A0A0E9X702</accession>
<reference evidence="1" key="1">
    <citation type="submission" date="2014-11" db="EMBL/GenBank/DDBJ databases">
        <authorList>
            <person name="Amaro Gonzalez C."/>
        </authorList>
    </citation>
    <scope>NUCLEOTIDE SEQUENCE</scope>
</reference>
<protein>
    <submittedName>
        <fullName evidence="1">Uncharacterized protein</fullName>
    </submittedName>
</protein>
<name>A0A0E9X702_ANGAN</name>